<keyword evidence="3" id="KW-1185">Reference proteome</keyword>
<gene>
    <name evidence="2" type="ORF">SARC_10392</name>
</gene>
<dbReference type="AlphaFoldDB" id="A0A0L0FK64"/>
<evidence type="ECO:0000256" key="1">
    <source>
        <dbReference type="SAM" id="SignalP"/>
    </source>
</evidence>
<dbReference type="EMBL" id="KQ242828">
    <property type="protein sequence ID" value="KNC77140.1"/>
    <property type="molecule type" value="Genomic_DNA"/>
</dbReference>
<feature type="chain" id="PRO_5005538783" evidence="1">
    <location>
        <begin position="20"/>
        <end position="439"/>
    </location>
</feature>
<name>A0A0L0FK64_9EUKA</name>
<evidence type="ECO:0000313" key="2">
    <source>
        <dbReference type="EMBL" id="KNC77140.1"/>
    </source>
</evidence>
<reference evidence="2 3" key="1">
    <citation type="submission" date="2011-02" db="EMBL/GenBank/DDBJ databases">
        <title>The Genome Sequence of Sphaeroforma arctica JP610.</title>
        <authorList>
            <consortium name="The Broad Institute Genome Sequencing Platform"/>
            <person name="Russ C."/>
            <person name="Cuomo C."/>
            <person name="Young S.K."/>
            <person name="Zeng Q."/>
            <person name="Gargeya S."/>
            <person name="Alvarado L."/>
            <person name="Berlin A."/>
            <person name="Chapman S.B."/>
            <person name="Chen Z."/>
            <person name="Freedman E."/>
            <person name="Gellesch M."/>
            <person name="Goldberg J."/>
            <person name="Griggs A."/>
            <person name="Gujja S."/>
            <person name="Heilman E."/>
            <person name="Heiman D."/>
            <person name="Howarth C."/>
            <person name="Mehta T."/>
            <person name="Neiman D."/>
            <person name="Pearson M."/>
            <person name="Roberts A."/>
            <person name="Saif S."/>
            <person name="Shea T."/>
            <person name="Shenoy N."/>
            <person name="Sisk P."/>
            <person name="Stolte C."/>
            <person name="Sykes S."/>
            <person name="White J."/>
            <person name="Yandava C."/>
            <person name="Burger G."/>
            <person name="Gray M.W."/>
            <person name="Holland P.W.H."/>
            <person name="King N."/>
            <person name="Lang F.B.F."/>
            <person name="Roger A.J."/>
            <person name="Ruiz-Trillo I."/>
            <person name="Haas B."/>
            <person name="Nusbaum C."/>
            <person name="Birren B."/>
        </authorList>
    </citation>
    <scope>NUCLEOTIDE SEQUENCE [LARGE SCALE GENOMIC DNA]</scope>
    <source>
        <strain evidence="2 3">JP610</strain>
    </source>
</reference>
<feature type="signal peptide" evidence="1">
    <location>
        <begin position="1"/>
        <end position="19"/>
    </location>
</feature>
<sequence length="439" mass="48339">MQISLALLLVAGIPITVAAVETSDESELCNPLLLPFVNMPGNPYSKNLSMSIINNPHPVMLGNVEGMFRCTNVNSSCCTAVAMDELRTKFNVERQKLIDTAENIRNLTAMRDVEVNELQSGLDKAIDDVKGFLDSLPFQSEDPVETRLKELSNVLKSMMVHTRRWIQETLTAYGRCLDRTLEYNAGLMCLACNTDWTKYISYNKTTGLTLRLSSNTCDTFDHGCRGIWQAATKYMKALREDAQDARNIANHTEPLPDVLSESQICGNKPCRELVCSDMMKGLVYHAPLAHLALVLNHTSSEYDSFNGTGIMESKSRRGLPAESQRQYSGAVSKASRKIADVAAAMSKITPFTGLAMQFGSNKRRKQVSEEVYYTAEYVDGGYYATDAGRLYAQGVETESKVEGVAVCPDPDNDQCNRAFSVSPAISTIACLLIAKIAAI</sequence>
<dbReference type="GeneID" id="25910896"/>
<keyword evidence="1" id="KW-0732">Signal</keyword>
<evidence type="ECO:0000313" key="3">
    <source>
        <dbReference type="Proteomes" id="UP000054560"/>
    </source>
</evidence>
<protein>
    <submittedName>
        <fullName evidence="2">Uncharacterized protein</fullName>
    </submittedName>
</protein>
<dbReference type="RefSeq" id="XP_014151042.1">
    <property type="nucleotide sequence ID" value="XM_014295567.1"/>
</dbReference>
<proteinExistence type="predicted"/>
<organism evidence="2 3">
    <name type="scientific">Sphaeroforma arctica JP610</name>
    <dbReference type="NCBI Taxonomy" id="667725"/>
    <lineage>
        <taxon>Eukaryota</taxon>
        <taxon>Ichthyosporea</taxon>
        <taxon>Ichthyophonida</taxon>
        <taxon>Sphaeroforma</taxon>
    </lineage>
</organism>
<dbReference type="Proteomes" id="UP000054560">
    <property type="component" value="Unassembled WGS sequence"/>
</dbReference>
<accession>A0A0L0FK64</accession>